<name>A0A1G7XBX7_9FLAO</name>
<reference evidence="2" key="1">
    <citation type="submission" date="2016-10" db="EMBL/GenBank/DDBJ databases">
        <authorList>
            <person name="Varghese N."/>
            <person name="Submissions S."/>
        </authorList>
    </citation>
    <scope>NUCLEOTIDE SEQUENCE [LARGE SCALE GENOMIC DNA]</scope>
    <source>
        <strain evidence="2">CGMCC 1.2747</strain>
    </source>
</reference>
<dbReference type="Proteomes" id="UP000199274">
    <property type="component" value="Unassembled WGS sequence"/>
</dbReference>
<dbReference type="EMBL" id="FNDB01000002">
    <property type="protein sequence ID" value="SDG81709.1"/>
    <property type="molecule type" value="Genomic_DNA"/>
</dbReference>
<keyword evidence="2" id="KW-1185">Reference proteome</keyword>
<proteinExistence type="predicted"/>
<dbReference type="AlphaFoldDB" id="A0A1G7XBX7"/>
<dbReference type="OrthoDB" id="1349549at2"/>
<accession>A0A1G7XBX7</accession>
<dbReference type="STRING" id="178355.SAMN04488062_102251"/>
<gene>
    <name evidence="1" type="ORF">SAMN04488062_102251</name>
</gene>
<evidence type="ECO:0000313" key="1">
    <source>
        <dbReference type="EMBL" id="SDG81709.1"/>
    </source>
</evidence>
<organism evidence="1 2">
    <name type="scientific">Flavobacterium omnivorum</name>
    <dbReference type="NCBI Taxonomy" id="178355"/>
    <lineage>
        <taxon>Bacteria</taxon>
        <taxon>Pseudomonadati</taxon>
        <taxon>Bacteroidota</taxon>
        <taxon>Flavobacteriia</taxon>
        <taxon>Flavobacteriales</taxon>
        <taxon>Flavobacteriaceae</taxon>
        <taxon>Flavobacterium</taxon>
    </lineage>
</organism>
<sequence length="132" mass="16046">MEIEEIKAEILKMHIKWKSLSDSFDDDKYAEIYESDVRSLIISYCESKGYEVEGYPFQKRILAETDQYYDEDYFCYERELKYLDVLAATKEDVLELMYFYSKTFWPDQVDSLEEYRVYLIEGNENNPYDIEF</sequence>
<evidence type="ECO:0000313" key="2">
    <source>
        <dbReference type="Proteomes" id="UP000199274"/>
    </source>
</evidence>
<protein>
    <submittedName>
        <fullName evidence="1">Uncharacterized protein</fullName>
    </submittedName>
</protein>
<dbReference type="RefSeq" id="WP_091255191.1">
    <property type="nucleotide sequence ID" value="NZ_FNDB01000002.1"/>
</dbReference>